<dbReference type="SUPFAM" id="SSF55729">
    <property type="entry name" value="Acyl-CoA N-acyltransferases (Nat)"/>
    <property type="match status" value="1"/>
</dbReference>
<evidence type="ECO:0000313" key="3">
    <source>
        <dbReference type="Proteomes" id="UP000515511"/>
    </source>
</evidence>
<dbReference type="GO" id="GO:1990189">
    <property type="term" value="F:protein N-terminal-serine acetyltransferase activity"/>
    <property type="evidence" value="ECO:0007669"/>
    <property type="project" value="TreeGrafter"/>
</dbReference>
<keyword evidence="2" id="KW-0808">Transferase</keyword>
<name>A0A7G6Y9H6_9MICO</name>
<evidence type="ECO:0000259" key="1">
    <source>
        <dbReference type="PROSITE" id="PS51186"/>
    </source>
</evidence>
<dbReference type="InterPro" id="IPR051908">
    <property type="entry name" value="Ribosomal_N-acetyltransferase"/>
</dbReference>
<dbReference type="GO" id="GO:0008999">
    <property type="term" value="F:protein-N-terminal-alanine acetyltransferase activity"/>
    <property type="evidence" value="ECO:0007669"/>
    <property type="project" value="TreeGrafter"/>
</dbReference>
<dbReference type="Pfam" id="PF13302">
    <property type="entry name" value="Acetyltransf_3"/>
    <property type="match status" value="1"/>
</dbReference>
<protein>
    <submittedName>
        <fullName evidence="2">GNAT family N-acetyltransferase</fullName>
    </submittedName>
</protein>
<organism evidence="2 3">
    <name type="scientific">Leifsonia shinshuensis</name>
    <dbReference type="NCBI Taxonomy" id="150026"/>
    <lineage>
        <taxon>Bacteria</taxon>
        <taxon>Bacillati</taxon>
        <taxon>Actinomycetota</taxon>
        <taxon>Actinomycetes</taxon>
        <taxon>Micrococcales</taxon>
        <taxon>Microbacteriaceae</taxon>
        <taxon>Leifsonia</taxon>
    </lineage>
</organism>
<dbReference type="Gene3D" id="3.40.630.30">
    <property type="match status" value="1"/>
</dbReference>
<dbReference type="PANTHER" id="PTHR43441">
    <property type="entry name" value="RIBOSOMAL-PROTEIN-SERINE ACETYLTRANSFERASE"/>
    <property type="match status" value="1"/>
</dbReference>
<evidence type="ECO:0000313" key="2">
    <source>
        <dbReference type="EMBL" id="QNE35141.1"/>
    </source>
</evidence>
<dbReference type="Proteomes" id="UP000515511">
    <property type="component" value="Chromosome"/>
</dbReference>
<dbReference type="AlphaFoldDB" id="A0A7G6Y9H6"/>
<reference evidence="3" key="1">
    <citation type="submission" date="2019-09" db="EMBL/GenBank/DDBJ databases">
        <title>Antimicrobial potential of Antarctic Bacteria.</title>
        <authorList>
            <person name="Benaud N."/>
            <person name="Edwards R.J."/>
            <person name="Ferrari B.C."/>
        </authorList>
    </citation>
    <scope>NUCLEOTIDE SEQUENCE [LARGE SCALE GENOMIC DNA]</scope>
    <source>
        <strain evidence="3">INR9</strain>
    </source>
</reference>
<dbReference type="InterPro" id="IPR000182">
    <property type="entry name" value="GNAT_dom"/>
</dbReference>
<dbReference type="KEGG" id="lse:F1C12_08335"/>
<sequence length="199" mass="21165">MPPAPVELAGGPVLLSVPAEADIDRIAEFCRDPEVAAWTTVPSPYDRADAVKFVTGIVPDGWASGQELTWALRDAQTRLLHGMIGLHHLHDGEGEIGFWLAEGARGRGWMAAAVDLVLDHAFDGSAGLGLQRVVWHAFAGNVASAAVARRAGFQWEGVARLGAPHRGVRRDDWQAALLPGDPRTPADGWPAFTSAQAAL</sequence>
<proteinExistence type="predicted"/>
<dbReference type="InterPro" id="IPR016181">
    <property type="entry name" value="Acyl_CoA_acyltransferase"/>
</dbReference>
<feature type="domain" description="N-acetyltransferase" evidence="1">
    <location>
        <begin position="13"/>
        <end position="184"/>
    </location>
</feature>
<gene>
    <name evidence="2" type="ORF">F1C12_08335</name>
</gene>
<dbReference type="RefSeq" id="WP_185278306.1">
    <property type="nucleotide sequence ID" value="NZ_CP043641.1"/>
</dbReference>
<dbReference type="GO" id="GO:0005737">
    <property type="term" value="C:cytoplasm"/>
    <property type="evidence" value="ECO:0007669"/>
    <property type="project" value="TreeGrafter"/>
</dbReference>
<dbReference type="PANTHER" id="PTHR43441:SF10">
    <property type="entry name" value="ACETYLTRANSFERASE"/>
    <property type="match status" value="1"/>
</dbReference>
<dbReference type="EMBL" id="CP043641">
    <property type="protein sequence ID" value="QNE35141.1"/>
    <property type="molecule type" value="Genomic_DNA"/>
</dbReference>
<dbReference type="PROSITE" id="PS51186">
    <property type="entry name" value="GNAT"/>
    <property type="match status" value="1"/>
</dbReference>
<accession>A0A7G6Y9H6</accession>